<dbReference type="AlphaFoldDB" id="A0ABD1BX27"/>
<dbReference type="InterPro" id="IPR045093">
    <property type="entry name" value="Cullin"/>
</dbReference>
<comment type="caution">
    <text evidence="3">The sequence shown here is derived from an EMBL/GenBank/DDBJ whole genome shotgun (WGS) entry which is preliminary data.</text>
</comment>
<protein>
    <submittedName>
        <fullName evidence="3">Cullin-like protein 5</fullName>
    </submittedName>
</protein>
<dbReference type="Gene3D" id="1.20.1310.10">
    <property type="entry name" value="Cullin Repeats"/>
    <property type="match status" value="2"/>
</dbReference>
<accession>A0ABD1BX27</accession>
<organism evidence="3 4">
    <name type="scientific">Cardamine amara subsp. amara</name>
    <dbReference type="NCBI Taxonomy" id="228776"/>
    <lineage>
        <taxon>Eukaryota</taxon>
        <taxon>Viridiplantae</taxon>
        <taxon>Streptophyta</taxon>
        <taxon>Embryophyta</taxon>
        <taxon>Tracheophyta</taxon>
        <taxon>Spermatophyta</taxon>
        <taxon>Magnoliopsida</taxon>
        <taxon>eudicotyledons</taxon>
        <taxon>Gunneridae</taxon>
        <taxon>Pentapetalae</taxon>
        <taxon>rosids</taxon>
        <taxon>malvids</taxon>
        <taxon>Brassicales</taxon>
        <taxon>Brassicaceae</taxon>
        <taxon>Cardamineae</taxon>
        <taxon>Cardamine</taxon>
    </lineage>
</organism>
<dbReference type="SUPFAM" id="SSF74788">
    <property type="entry name" value="Cullin repeat-like"/>
    <property type="match status" value="1"/>
</dbReference>
<dbReference type="Proteomes" id="UP001558713">
    <property type="component" value="Unassembled WGS sequence"/>
</dbReference>
<dbReference type="PANTHER" id="PTHR11932">
    <property type="entry name" value="CULLIN"/>
    <property type="match status" value="1"/>
</dbReference>
<evidence type="ECO:0000256" key="1">
    <source>
        <dbReference type="ARBA" id="ARBA00006019"/>
    </source>
</evidence>
<gene>
    <name evidence="3" type="ORF">V5N11_026304</name>
</gene>
<name>A0ABD1BX27_CARAN</name>
<dbReference type="EMBL" id="JBANAX010000118">
    <property type="protein sequence ID" value="KAL1221764.1"/>
    <property type="molecule type" value="Genomic_DNA"/>
</dbReference>
<keyword evidence="4" id="KW-1185">Reference proteome</keyword>
<evidence type="ECO:0000313" key="4">
    <source>
        <dbReference type="Proteomes" id="UP001558713"/>
    </source>
</evidence>
<dbReference type="InterPro" id="IPR016159">
    <property type="entry name" value="Cullin_repeat-like_dom_sf"/>
</dbReference>
<comment type="similarity">
    <text evidence="1">Belongs to the cullin family.</text>
</comment>
<proteinExistence type="inferred from homology"/>
<evidence type="ECO:0000313" key="3">
    <source>
        <dbReference type="EMBL" id="KAL1221764.1"/>
    </source>
</evidence>
<reference evidence="3 4" key="1">
    <citation type="submission" date="2024-04" db="EMBL/GenBank/DDBJ databases">
        <title>Genome assembly C_amara_ONT_v2.</title>
        <authorList>
            <person name="Yant L."/>
            <person name="Moore C."/>
            <person name="Slenker M."/>
        </authorList>
    </citation>
    <scope>NUCLEOTIDE SEQUENCE [LARGE SCALE GENOMIC DNA]</scope>
    <source>
        <tissue evidence="3">Leaf</tissue>
    </source>
</reference>
<sequence length="432" mass="49276">MSSDAVSDGSTISVPDDEVPSVFLIAEAEMVKRQFMRSTISDKRDVSKHQDDEVTILSRVKTSVGPRIYCPFPLRKPARDTKVDLDYAWRIVKPAIGIVLNGEPQHFSCAAIFNAVDRAWEVNLGEALFKLILEECEIHISAALLSLEGHCNDDPSVFSPLMEKSWLDFQTRMWSLSEFAGGSGWRVGGKRLWELGLDLFRKLLCLSPNVLEKVFSTILLVITDQRLGKPVDVSQLENLMDVFNEASLDNYPCFSFKDRFVQCAAEFYAQEARQALERLDFPQYLKYVEQRLGEEKEKCLSLYSFCKFEEPLIEVVESYLLGAHASSILEKGFAKLMDESCRDPHSWQVDLERLYNLFSETGLLNHLNHALRSYIVETGSKIRAQGFPLAKFKASIDKICHSYFWEDESLEKTVEDSFIGLGFIPGERRFEK</sequence>
<feature type="domain" description="Cullin N-terminal" evidence="2">
    <location>
        <begin position="89"/>
        <end position="418"/>
    </location>
</feature>
<dbReference type="Pfam" id="PF00888">
    <property type="entry name" value="Cullin"/>
    <property type="match status" value="1"/>
</dbReference>
<dbReference type="InterPro" id="IPR001373">
    <property type="entry name" value="Cullin_N"/>
</dbReference>
<evidence type="ECO:0000259" key="2">
    <source>
        <dbReference type="Pfam" id="PF00888"/>
    </source>
</evidence>